<organism evidence="2 3">
    <name type="scientific">Bombus vosnesenskii</name>
    <dbReference type="NCBI Taxonomy" id="207650"/>
    <lineage>
        <taxon>Eukaryota</taxon>
        <taxon>Metazoa</taxon>
        <taxon>Ecdysozoa</taxon>
        <taxon>Arthropoda</taxon>
        <taxon>Hexapoda</taxon>
        <taxon>Insecta</taxon>
        <taxon>Pterygota</taxon>
        <taxon>Neoptera</taxon>
        <taxon>Endopterygota</taxon>
        <taxon>Hymenoptera</taxon>
        <taxon>Apocrita</taxon>
        <taxon>Aculeata</taxon>
        <taxon>Apoidea</taxon>
        <taxon>Anthophila</taxon>
        <taxon>Apidae</taxon>
        <taxon>Bombus</taxon>
        <taxon>Pyrobombus</taxon>
    </lineage>
</organism>
<dbReference type="GeneID" id="117232415"/>
<reference evidence="3" key="1">
    <citation type="submission" date="2025-08" db="UniProtKB">
        <authorList>
            <consortium name="RefSeq"/>
        </authorList>
    </citation>
    <scope>IDENTIFICATION</scope>
    <source>
        <tissue evidence="3">Muscle</tissue>
    </source>
</reference>
<dbReference type="AlphaFoldDB" id="A0A6J3K572"/>
<accession>A0A6J3K572</accession>
<sequence length="119" mass="13165">MQGHADRTGSPLRELPCKMQGVQVCQRYLLLPVRKNAPGLWNCGLEGKPSGGATLRNVFVNIHPTHEARAARVAVNPGTLILMRLRHVQHTRAFYSAGSPHRRKHESSTEFTAPTVYGT</sequence>
<name>A0A6J3K572_9HYME</name>
<evidence type="ECO:0000256" key="1">
    <source>
        <dbReference type="SAM" id="MobiDB-lite"/>
    </source>
</evidence>
<proteinExistence type="predicted"/>
<dbReference type="Proteomes" id="UP000504631">
    <property type="component" value="Unplaced"/>
</dbReference>
<feature type="region of interest" description="Disordered" evidence="1">
    <location>
        <begin position="96"/>
        <end position="119"/>
    </location>
</feature>
<gene>
    <name evidence="3" type="primary">LOC117232415</name>
</gene>
<protein>
    <submittedName>
        <fullName evidence="3">Uncharacterized protein LOC117232415</fullName>
    </submittedName>
</protein>
<dbReference type="RefSeq" id="XP_033347656.1">
    <property type="nucleotide sequence ID" value="XM_033491765.1"/>
</dbReference>
<evidence type="ECO:0000313" key="2">
    <source>
        <dbReference type="Proteomes" id="UP000504631"/>
    </source>
</evidence>
<keyword evidence="2" id="KW-1185">Reference proteome</keyword>
<dbReference type="KEGG" id="bvk:117232415"/>
<evidence type="ECO:0000313" key="3">
    <source>
        <dbReference type="RefSeq" id="XP_033347656.1"/>
    </source>
</evidence>